<keyword evidence="6 10" id="KW-0645">Protease</keyword>
<dbReference type="GO" id="GO:0008237">
    <property type="term" value="F:metallopeptidase activity"/>
    <property type="evidence" value="ECO:0007669"/>
    <property type="project" value="UniProtKB-KW"/>
</dbReference>
<dbReference type="MEROPS" id="M29.002"/>
<dbReference type="SUPFAM" id="SSF144052">
    <property type="entry name" value="Thermophilic metalloprotease-like"/>
    <property type="match status" value="1"/>
</dbReference>
<dbReference type="GO" id="GO:0006508">
    <property type="term" value="P:proteolysis"/>
    <property type="evidence" value="ECO:0007669"/>
    <property type="project" value="UniProtKB-KW"/>
</dbReference>
<evidence type="ECO:0000256" key="5">
    <source>
        <dbReference type="ARBA" id="ARBA00022438"/>
    </source>
</evidence>
<gene>
    <name evidence="10" type="ORF">HMPREF9555_00085</name>
</gene>
<name>E7MZE4_9FIRM</name>
<evidence type="ECO:0000256" key="1">
    <source>
        <dbReference type="ARBA" id="ARBA00001941"/>
    </source>
</evidence>
<evidence type="ECO:0000256" key="3">
    <source>
        <dbReference type="ARBA" id="ARBA00001947"/>
    </source>
</evidence>
<dbReference type="Pfam" id="PF02073">
    <property type="entry name" value="Peptidase_M29"/>
    <property type="match status" value="1"/>
</dbReference>
<dbReference type="GO" id="GO:0004177">
    <property type="term" value="F:aminopeptidase activity"/>
    <property type="evidence" value="ECO:0007669"/>
    <property type="project" value="UniProtKB-KW"/>
</dbReference>
<dbReference type="AlphaFoldDB" id="E7MZE4"/>
<reference evidence="10 11" key="1">
    <citation type="submission" date="2010-08" db="EMBL/GenBank/DDBJ databases">
        <authorList>
            <person name="Weinstock G."/>
            <person name="Sodergren E."/>
            <person name="Clifton S."/>
            <person name="Fulton L."/>
            <person name="Fulton B."/>
            <person name="Courtney L."/>
            <person name="Fronick C."/>
            <person name="Harrison M."/>
            <person name="Strong C."/>
            <person name="Farmer C."/>
            <person name="Delahaunty K."/>
            <person name="Markovic C."/>
            <person name="Hall O."/>
            <person name="Minx P."/>
            <person name="Tomlinson C."/>
            <person name="Mitreva M."/>
            <person name="Hou S."/>
            <person name="Chen J."/>
            <person name="Wollam A."/>
            <person name="Pepin K.H."/>
            <person name="Johnson M."/>
            <person name="Bhonagiri V."/>
            <person name="Zhang X."/>
            <person name="Suruliraj S."/>
            <person name="Warren W."/>
            <person name="Chinwalla A."/>
            <person name="Mardis E.R."/>
            <person name="Wilson R.K."/>
        </authorList>
    </citation>
    <scope>NUCLEOTIDE SEQUENCE [LARGE SCALE GENOMIC DNA]</scope>
    <source>
        <strain evidence="10 11">F0399</strain>
    </source>
</reference>
<proteinExistence type="inferred from homology"/>
<evidence type="ECO:0000256" key="9">
    <source>
        <dbReference type="ARBA" id="ARBA00023049"/>
    </source>
</evidence>
<organism evidence="10 11">
    <name type="scientific">Selenomonas artemidis F0399</name>
    <dbReference type="NCBI Taxonomy" id="749551"/>
    <lineage>
        <taxon>Bacteria</taxon>
        <taxon>Bacillati</taxon>
        <taxon>Bacillota</taxon>
        <taxon>Negativicutes</taxon>
        <taxon>Selenomonadales</taxon>
        <taxon>Selenomonadaceae</taxon>
        <taxon>Selenomonas</taxon>
    </lineage>
</organism>
<comment type="similarity">
    <text evidence="4">Belongs to the peptidase M29 family.</text>
</comment>
<dbReference type="PANTHER" id="PTHR34448:SF3">
    <property type="entry name" value="AMINOPEPTIDASE AMPS"/>
    <property type="match status" value="1"/>
</dbReference>
<dbReference type="PRINTS" id="PR00919">
    <property type="entry name" value="THERMOPTASE"/>
</dbReference>
<dbReference type="GO" id="GO:0046872">
    <property type="term" value="F:metal ion binding"/>
    <property type="evidence" value="ECO:0007669"/>
    <property type="project" value="UniProtKB-KW"/>
</dbReference>
<dbReference type="Proteomes" id="UP000004633">
    <property type="component" value="Unassembled WGS sequence"/>
</dbReference>
<accession>E7MZE4</accession>
<dbReference type="Gene3D" id="3.40.1830.10">
    <property type="entry name" value="Thermophilic metalloprotease (M29)"/>
    <property type="match status" value="1"/>
</dbReference>
<protein>
    <submittedName>
        <fullName evidence="10">Thermophilic metalloprotease (M29)</fullName>
    </submittedName>
</protein>
<evidence type="ECO:0000313" key="11">
    <source>
        <dbReference type="Proteomes" id="UP000004633"/>
    </source>
</evidence>
<evidence type="ECO:0000313" key="10">
    <source>
        <dbReference type="EMBL" id="EFW30458.1"/>
    </source>
</evidence>
<dbReference type="EMBL" id="AECV01000001">
    <property type="protein sequence ID" value="EFW30458.1"/>
    <property type="molecule type" value="Genomic_DNA"/>
</dbReference>
<comment type="cofactor">
    <cofactor evidence="1">
        <name>Co(2+)</name>
        <dbReference type="ChEBI" id="CHEBI:48828"/>
    </cofactor>
</comment>
<evidence type="ECO:0000256" key="2">
    <source>
        <dbReference type="ARBA" id="ARBA00001946"/>
    </source>
</evidence>
<dbReference type="STRING" id="749551.HMPREF9555_00085"/>
<keyword evidence="5" id="KW-0031">Aminopeptidase</keyword>
<evidence type="ECO:0000256" key="7">
    <source>
        <dbReference type="ARBA" id="ARBA00022723"/>
    </source>
</evidence>
<keyword evidence="9 10" id="KW-0482">Metalloprotease</keyword>
<comment type="cofactor">
    <cofactor evidence="3">
        <name>Zn(2+)</name>
        <dbReference type="ChEBI" id="CHEBI:29105"/>
    </cofactor>
</comment>
<dbReference type="InterPro" id="IPR052170">
    <property type="entry name" value="M29_Exopeptidase"/>
</dbReference>
<dbReference type="HOGENOM" id="CLU_054346_1_0_9"/>
<dbReference type="InterPro" id="IPR000787">
    <property type="entry name" value="Peptidase_M29"/>
</dbReference>
<sequence length="414" mass="45968">MRCEMREDILKKYAALVVRVGINLQPSQPLVIRAPIGCAAFVRALSAEAFAAGAYDVAVHWSDEAFERIRYQNAPMERFEEFPAWRKLFYDDHAGRGAAFISIAASDPDIFSDIAPEKLTAVQLSAGKALADYRNRLMSNRNTWCVVSMPTPAWARKVFPEAAEETAVARLWEEILKAVRITPENDPVAVWKEHIDTLQKRAAFLNQCDFAELHYTNGLGTDLRVELPAGHLWMGGAEHSADGVLFAANMPTEEVYTLPQRGGVNGTVAASKPLHFNGNVIYDIRLTFRDGKVVDHTASRGAEHLKKLIETDEGASFLGEVALVPYDSPISRSNILFYNTLFDENASCHLALGKAYPTCIRGGEDMTEDELRRAGVNDSIVHEDFMIGTEDLSVVGRTRDGRTIRVMEQGNFAF</sequence>
<keyword evidence="11" id="KW-1185">Reference proteome</keyword>
<evidence type="ECO:0000256" key="4">
    <source>
        <dbReference type="ARBA" id="ARBA00008236"/>
    </source>
</evidence>
<comment type="cofactor">
    <cofactor evidence="2">
        <name>Mg(2+)</name>
        <dbReference type="ChEBI" id="CHEBI:18420"/>
    </cofactor>
</comment>
<keyword evidence="8" id="KW-0378">Hydrolase</keyword>
<evidence type="ECO:0000256" key="6">
    <source>
        <dbReference type="ARBA" id="ARBA00022670"/>
    </source>
</evidence>
<dbReference type="PANTHER" id="PTHR34448">
    <property type="entry name" value="AMINOPEPTIDASE"/>
    <property type="match status" value="1"/>
</dbReference>
<keyword evidence="7" id="KW-0479">Metal-binding</keyword>
<evidence type="ECO:0000256" key="8">
    <source>
        <dbReference type="ARBA" id="ARBA00022801"/>
    </source>
</evidence>
<comment type="caution">
    <text evidence="10">The sequence shown here is derived from an EMBL/GenBank/DDBJ whole genome shotgun (WGS) entry which is preliminary data.</text>
</comment>
<dbReference type="InterPro" id="IPR035097">
    <property type="entry name" value="M29_N-terminal"/>
</dbReference>